<organism evidence="3 4">
    <name type="scientific">Cognatilysobacter xinjiangensis</name>
    <dbReference type="NCBI Taxonomy" id="546892"/>
    <lineage>
        <taxon>Bacteria</taxon>
        <taxon>Pseudomonadati</taxon>
        <taxon>Pseudomonadota</taxon>
        <taxon>Gammaproteobacteria</taxon>
        <taxon>Lysobacterales</taxon>
        <taxon>Lysobacteraceae</taxon>
        <taxon>Cognatilysobacter</taxon>
    </lineage>
</organism>
<accession>A0ABQ3CBW1</accession>
<dbReference type="InterPro" id="IPR052934">
    <property type="entry name" value="Methyl-DNA_Rec/Restrict_Enz"/>
</dbReference>
<dbReference type="EMBL" id="BMXY01000005">
    <property type="protein sequence ID" value="GGZ72078.1"/>
    <property type="molecule type" value="Genomic_DNA"/>
</dbReference>
<dbReference type="PANTHER" id="PTHR37291">
    <property type="entry name" value="5-METHYLCYTOSINE-SPECIFIC RESTRICTION ENZYME B"/>
    <property type="match status" value="1"/>
</dbReference>
<sequence length="773" mass="86686">MSDVSDETTQWAAAVQAVSALGGRASIDEVWSELKKTRPDTPLGTVSQALNNAAVNSPQRTSQTSGREPRRTDSGNRYDKLLRIGRGSSATFVPYDPAIHGTWEVYRDETARSTHGTLIRKVEEPPFNAALAIRYLERRYPGPARRTTHIVAFRTREGRHLAVDPGKEPERKTSIQLFVETVPAGVLPGRVTEYPPERTRNHHLAAHAPSLARGHQAYAVQVRSWEELDHLCDGYDGIAPPTKQQSSSSTKPVQAHPVNQPINRILFGPPGTGKTHRTVEEALRIVDPEFLERHSGERSVLKARYDELAQAGRIRFVTFHQSFSYEDFVEGIRAETAEDDGAAGGIHYRVEPGVFRQVCDAARSRTVTESSGDLDIDGRRVWKISLGDWATEGHIFDECMQKGIALLGFGYGVDLSGVKSRADIVDRLQHAQGTTFESTDYTVTALDTFIRRVKVGDLFIVSQGNLKFRAIGEVTGEYEYRDRGGEDTYTQARPVRWVRRYDPARPYTDLMENRFSQMTIYEPNASTINRDRLRALLAPTPNPDAPPEPRVLIIDEINRGNVSRIFGELITLVEPSKRDGCDEALSITLPYSRERFSVPRNVHIIATMNTADRSLAGMDVALRRRFEFVEMMPDVSVLDSIDVAGIPIADMLRVMNRRIEALLGRDYVLGHAYFLGLKADPSVEMLEAVFRLKVLPLLQEYFFADWQRIAWVLNDHRKPAHLRFIRATQGAIQDLFGSDVELPTESRLWEINDAAFGDPAAYKAIIEVSSEPA</sequence>
<dbReference type="PANTHER" id="PTHR37291:SF1">
    <property type="entry name" value="TYPE IV METHYL-DIRECTED RESTRICTION ENZYME ECOKMCRB SUBUNIT"/>
    <property type="match status" value="1"/>
</dbReference>
<dbReference type="SUPFAM" id="SSF52540">
    <property type="entry name" value="P-loop containing nucleoside triphosphate hydrolases"/>
    <property type="match status" value="1"/>
</dbReference>
<dbReference type="InterPro" id="IPR011704">
    <property type="entry name" value="ATPase_dyneun-rel_AAA"/>
</dbReference>
<feature type="compositionally biased region" description="Basic and acidic residues" evidence="1">
    <location>
        <begin position="67"/>
        <end position="79"/>
    </location>
</feature>
<dbReference type="Proteomes" id="UP000643403">
    <property type="component" value="Unassembled WGS sequence"/>
</dbReference>
<evidence type="ECO:0000313" key="4">
    <source>
        <dbReference type="Proteomes" id="UP000643403"/>
    </source>
</evidence>
<feature type="domain" description="ATPase dynein-related AAA" evidence="2">
    <location>
        <begin position="537"/>
        <end position="626"/>
    </location>
</feature>
<dbReference type="RefSeq" id="WP_189451072.1">
    <property type="nucleotide sequence ID" value="NZ_BMXY01000005.1"/>
</dbReference>
<keyword evidence="4" id="KW-1185">Reference proteome</keyword>
<gene>
    <name evidence="3" type="ORF">GCM10008101_27890</name>
</gene>
<feature type="compositionally biased region" description="Polar residues" evidence="1">
    <location>
        <begin position="51"/>
        <end position="66"/>
    </location>
</feature>
<feature type="region of interest" description="Disordered" evidence="1">
    <location>
        <begin position="51"/>
        <end position="79"/>
    </location>
</feature>
<evidence type="ECO:0000256" key="1">
    <source>
        <dbReference type="SAM" id="MobiDB-lite"/>
    </source>
</evidence>
<proteinExistence type="predicted"/>
<evidence type="ECO:0000259" key="2">
    <source>
        <dbReference type="Pfam" id="PF07728"/>
    </source>
</evidence>
<name>A0ABQ3CBW1_9GAMM</name>
<reference evidence="4" key="1">
    <citation type="journal article" date="2019" name="Int. J. Syst. Evol. Microbiol.">
        <title>The Global Catalogue of Microorganisms (GCM) 10K type strain sequencing project: providing services to taxonomists for standard genome sequencing and annotation.</title>
        <authorList>
            <consortium name="The Broad Institute Genomics Platform"/>
            <consortium name="The Broad Institute Genome Sequencing Center for Infectious Disease"/>
            <person name="Wu L."/>
            <person name="Ma J."/>
        </authorList>
    </citation>
    <scope>NUCLEOTIDE SEQUENCE [LARGE SCALE GENOMIC DNA]</scope>
    <source>
        <strain evidence="4">KCTC 22558</strain>
    </source>
</reference>
<dbReference type="InterPro" id="IPR027417">
    <property type="entry name" value="P-loop_NTPase"/>
</dbReference>
<comment type="caution">
    <text evidence="3">The sequence shown here is derived from an EMBL/GenBank/DDBJ whole genome shotgun (WGS) entry which is preliminary data.</text>
</comment>
<dbReference type="Gene3D" id="3.40.50.300">
    <property type="entry name" value="P-loop containing nucleotide triphosphate hydrolases"/>
    <property type="match status" value="1"/>
</dbReference>
<dbReference type="Pfam" id="PF07728">
    <property type="entry name" value="AAA_5"/>
    <property type="match status" value="1"/>
</dbReference>
<protein>
    <recommendedName>
        <fullName evidence="2">ATPase dynein-related AAA domain-containing protein</fullName>
    </recommendedName>
</protein>
<evidence type="ECO:0000313" key="3">
    <source>
        <dbReference type="EMBL" id="GGZ72078.1"/>
    </source>
</evidence>